<feature type="signal peptide" evidence="9">
    <location>
        <begin position="1"/>
        <end position="24"/>
    </location>
</feature>
<sequence length="426" mass="47289">MSKLITISFSALFFLCLFLNPATAEEILTWQECVKEAAKNHPDLISAEEKVRQSEAEKKITKSGLFPQVDGEVSVSTARTDSGTSSSTTDSYGYEASGTQLLFDGSKTINEVKSAAEDIKAAEFNYKFTSSTVRLRLRSAFINLLRAQELLRLTEEIFNIRRSNLVSITLRYESGLEHKGALLTAEANLAQARLEIAQAKRELELRQRELAKEMGRAEVNPVKVSGDFNVVNIEKEKPDFASIIKNNPSLLKAISQKNSAEFGLKSNYGEFYPTLSAKAGAGKSGARWAPENDQWNMGLTLSYPLFEGGLRFAQINKAEAFLNQLRADERSTKDGLMLALEEAWRGLQDAIDSVGVQKKFLEAVEARATIAEAQYSLGLIKFDDWTIIEDDLVRKKKSFLDAEANALLAEASWIAAKGEELLYVQK</sequence>
<organism evidence="10 11">
    <name type="scientific">Candidatus Ghiorseimicrobium undicola</name>
    <dbReference type="NCBI Taxonomy" id="1974746"/>
    <lineage>
        <taxon>Bacteria</taxon>
        <taxon>Pseudomonadati</taxon>
        <taxon>Candidatus Omnitrophota</taxon>
        <taxon>Candidatus Ghiorseimicrobium</taxon>
    </lineage>
</organism>
<evidence type="ECO:0000313" key="11">
    <source>
        <dbReference type="Proteomes" id="UP000229641"/>
    </source>
</evidence>
<dbReference type="Pfam" id="PF02321">
    <property type="entry name" value="OEP"/>
    <property type="match status" value="2"/>
</dbReference>
<comment type="subcellular location">
    <subcellularLocation>
        <location evidence="1">Cell outer membrane</location>
    </subcellularLocation>
</comment>
<evidence type="ECO:0000256" key="2">
    <source>
        <dbReference type="ARBA" id="ARBA00007613"/>
    </source>
</evidence>
<evidence type="ECO:0000256" key="4">
    <source>
        <dbReference type="ARBA" id="ARBA00022452"/>
    </source>
</evidence>
<protein>
    <submittedName>
        <fullName evidence="10">Transporter</fullName>
    </submittedName>
</protein>
<keyword evidence="3" id="KW-0813">Transport</keyword>
<keyword evidence="4" id="KW-1134">Transmembrane beta strand</keyword>
<evidence type="ECO:0000256" key="6">
    <source>
        <dbReference type="ARBA" id="ARBA00023136"/>
    </source>
</evidence>
<reference evidence="10 11" key="1">
    <citation type="submission" date="2017-09" db="EMBL/GenBank/DDBJ databases">
        <title>Depth-based differentiation of microbial function through sediment-hosted aquifers and enrichment of novel symbionts in the deep terrestrial subsurface.</title>
        <authorList>
            <person name="Probst A.J."/>
            <person name="Ladd B."/>
            <person name="Jarett J.K."/>
            <person name="Geller-Mcgrath D.E."/>
            <person name="Sieber C.M."/>
            <person name="Emerson J.B."/>
            <person name="Anantharaman K."/>
            <person name="Thomas B.C."/>
            <person name="Malmstrom R."/>
            <person name="Stieglmeier M."/>
            <person name="Klingl A."/>
            <person name="Woyke T."/>
            <person name="Ryan C.M."/>
            <person name="Banfield J.F."/>
        </authorList>
    </citation>
    <scope>NUCLEOTIDE SEQUENCE [LARGE SCALE GENOMIC DNA]</scope>
    <source>
        <strain evidence="10">CG11_big_fil_rev_8_21_14_0_20_42_13</strain>
    </source>
</reference>
<evidence type="ECO:0000256" key="8">
    <source>
        <dbReference type="SAM" id="Coils"/>
    </source>
</evidence>
<dbReference type="Gene3D" id="1.20.1600.10">
    <property type="entry name" value="Outer membrane efflux proteins (OEP)"/>
    <property type="match status" value="1"/>
</dbReference>
<evidence type="ECO:0000256" key="1">
    <source>
        <dbReference type="ARBA" id="ARBA00004442"/>
    </source>
</evidence>
<evidence type="ECO:0000313" key="10">
    <source>
        <dbReference type="EMBL" id="PIQ88959.1"/>
    </source>
</evidence>
<evidence type="ECO:0000256" key="7">
    <source>
        <dbReference type="ARBA" id="ARBA00023237"/>
    </source>
</evidence>
<dbReference type="GO" id="GO:1990281">
    <property type="term" value="C:efflux pump complex"/>
    <property type="evidence" value="ECO:0007669"/>
    <property type="project" value="TreeGrafter"/>
</dbReference>
<gene>
    <name evidence="10" type="ORF">COV72_05645</name>
</gene>
<feature type="chain" id="PRO_5013634845" evidence="9">
    <location>
        <begin position="25"/>
        <end position="426"/>
    </location>
</feature>
<keyword evidence="7" id="KW-0998">Cell outer membrane</keyword>
<accession>A0A2H0LX06</accession>
<keyword evidence="9" id="KW-0732">Signal</keyword>
<evidence type="ECO:0000256" key="9">
    <source>
        <dbReference type="SAM" id="SignalP"/>
    </source>
</evidence>
<proteinExistence type="inferred from homology"/>
<dbReference type="GO" id="GO:0015288">
    <property type="term" value="F:porin activity"/>
    <property type="evidence" value="ECO:0007669"/>
    <property type="project" value="TreeGrafter"/>
</dbReference>
<keyword evidence="6" id="KW-0472">Membrane</keyword>
<dbReference type="InterPro" id="IPR003423">
    <property type="entry name" value="OMP_efflux"/>
</dbReference>
<dbReference type="Proteomes" id="UP000229641">
    <property type="component" value="Unassembled WGS sequence"/>
</dbReference>
<dbReference type="PANTHER" id="PTHR30026">
    <property type="entry name" value="OUTER MEMBRANE PROTEIN TOLC"/>
    <property type="match status" value="1"/>
</dbReference>
<name>A0A2H0LX06_9BACT</name>
<comment type="similarity">
    <text evidence="2">Belongs to the outer membrane factor (OMF) (TC 1.B.17) family.</text>
</comment>
<dbReference type="EMBL" id="PCWA01000081">
    <property type="protein sequence ID" value="PIQ88959.1"/>
    <property type="molecule type" value="Genomic_DNA"/>
</dbReference>
<dbReference type="InterPro" id="IPR051906">
    <property type="entry name" value="TolC-like"/>
</dbReference>
<dbReference type="PANTHER" id="PTHR30026:SF20">
    <property type="entry name" value="OUTER MEMBRANE PROTEIN TOLC"/>
    <property type="match status" value="1"/>
</dbReference>
<keyword evidence="8" id="KW-0175">Coiled coil</keyword>
<comment type="caution">
    <text evidence="10">The sequence shown here is derived from an EMBL/GenBank/DDBJ whole genome shotgun (WGS) entry which is preliminary data.</text>
</comment>
<dbReference type="SUPFAM" id="SSF56954">
    <property type="entry name" value="Outer membrane efflux proteins (OEP)"/>
    <property type="match status" value="1"/>
</dbReference>
<keyword evidence="5" id="KW-0812">Transmembrane</keyword>
<dbReference type="AlphaFoldDB" id="A0A2H0LX06"/>
<dbReference type="GO" id="GO:0015562">
    <property type="term" value="F:efflux transmembrane transporter activity"/>
    <property type="evidence" value="ECO:0007669"/>
    <property type="project" value="InterPro"/>
</dbReference>
<dbReference type="GO" id="GO:0009279">
    <property type="term" value="C:cell outer membrane"/>
    <property type="evidence" value="ECO:0007669"/>
    <property type="project" value="UniProtKB-SubCell"/>
</dbReference>
<evidence type="ECO:0000256" key="5">
    <source>
        <dbReference type="ARBA" id="ARBA00022692"/>
    </source>
</evidence>
<evidence type="ECO:0000256" key="3">
    <source>
        <dbReference type="ARBA" id="ARBA00022448"/>
    </source>
</evidence>
<feature type="coiled-coil region" evidence="8">
    <location>
        <begin position="182"/>
        <end position="220"/>
    </location>
</feature>